<dbReference type="SUPFAM" id="SSF51658">
    <property type="entry name" value="Xylose isomerase-like"/>
    <property type="match status" value="2"/>
</dbReference>
<dbReference type="InterPro" id="IPR001719">
    <property type="entry name" value="AP_endonuc_2"/>
</dbReference>
<accession>A0A2X3I088</accession>
<dbReference type="InterPro" id="IPR013022">
    <property type="entry name" value="Xyl_isomerase-like_TIM-brl"/>
</dbReference>
<evidence type="ECO:0000256" key="2">
    <source>
        <dbReference type="ARBA" id="ARBA00005340"/>
    </source>
</evidence>
<organism evidence="11 12">
    <name type="scientific">Klebsiella pneumoniae</name>
    <dbReference type="NCBI Taxonomy" id="573"/>
    <lineage>
        <taxon>Bacteria</taxon>
        <taxon>Pseudomonadati</taxon>
        <taxon>Pseudomonadota</taxon>
        <taxon>Gammaproteobacteria</taxon>
        <taxon>Enterobacterales</taxon>
        <taxon>Enterobacteriaceae</taxon>
        <taxon>Klebsiella/Raoultella group</taxon>
        <taxon>Klebsiella</taxon>
        <taxon>Klebsiella pneumoniae complex</taxon>
    </lineage>
</organism>
<sequence>MKSTTLARGQILPHDSYLINLGHPVEEALEKSRDAFIDEMTRCQQLGLTLLNFHPGSHLQQIPEEECLARIAESINIALAKTEGVTAVIEKPLARAATSALSSSTSRPSSTVWKINPASASASIPAMLSPPATTCAAPKPAKKPSPPSNASSVFSILRGMHLNDAKSAFGSRVDRHHSLGEGNIGHDCFSWIMQDSRFDGIPLVLETINPDIWAEEIAWLRAQQIAEVA</sequence>
<keyword evidence="7 11" id="KW-0378">Hydrolase</keyword>
<evidence type="ECO:0000256" key="3">
    <source>
        <dbReference type="ARBA" id="ARBA00022722"/>
    </source>
</evidence>
<dbReference type="GO" id="GO:0008081">
    <property type="term" value="F:phosphoric diester hydrolase activity"/>
    <property type="evidence" value="ECO:0007669"/>
    <property type="project" value="TreeGrafter"/>
</dbReference>
<evidence type="ECO:0000256" key="5">
    <source>
        <dbReference type="ARBA" id="ARBA00022759"/>
    </source>
</evidence>
<evidence type="ECO:0000259" key="10">
    <source>
        <dbReference type="Pfam" id="PF01261"/>
    </source>
</evidence>
<dbReference type="Gene3D" id="3.20.20.150">
    <property type="entry name" value="Divalent-metal-dependent TIM barrel enzymes"/>
    <property type="match status" value="2"/>
</dbReference>
<keyword evidence="5 11" id="KW-0255">Endonuclease</keyword>
<dbReference type="InterPro" id="IPR018246">
    <property type="entry name" value="AP_endonuc_F2_Zn_BS"/>
</dbReference>
<dbReference type="GO" id="GO:0003677">
    <property type="term" value="F:DNA binding"/>
    <property type="evidence" value="ECO:0007669"/>
    <property type="project" value="InterPro"/>
</dbReference>
<keyword evidence="3" id="KW-0540">Nuclease</keyword>
<evidence type="ECO:0000256" key="9">
    <source>
        <dbReference type="ARBA" id="ARBA00023204"/>
    </source>
</evidence>
<dbReference type="GO" id="GO:0006284">
    <property type="term" value="P:base-excision repair"/>
    <property type="evidence" value="ECO:0007669"/>
    <property type="project" value="TreeGrafter"/>
</dbReference>
<evidence type="ECO:0000313" key="12">
    <source>
        <dbReference type="Proteomes" id="UP000250675"/>
    </source>
</evidence>
<dbReference type="Proteomes" id="UP000250675">
    <property type="component" value="Unassembled WGS sequence"/>
</dbReference>
<dbReference type="PROSITE" id="PS00731">
    <property type="entry name" value="AP_NUCLEASE_F2_3"/>
    <property type="match status" value="1"/>
</dbReference>
<keyword evidence="6" id="KW-0227">DNA damage</keyword>
<dbReference type="Pfam" id="PF01261">
    <property type="entry name" value="AP_endonuc_2"/>
    <property type="match status" value="2"/>
</dbReference>
<gene>
    <name evidence="11" type="primary">nfo_2</name>
    <name evidence="11" type="ORF">NCTC9645_03935</name>
</gene>
<dbReference type="GO" id="GO:0003906">
    <property type="term" value="F:DNA-(apurinic or apyrimidinic site) endonuclease activity"/>
    <property type="evidence" value="ECO:0007669"/>
    <property type="project" value="TreeGrafter"/>
</dbReference>
<evidence type="ECO:0000256" key="4">
    <source>
        <dbReference type="ARBA" id="ARBA00022723"/>
    </source>
</evidence>
<dbReference type="PANTHER" id="PTHR21445:SF0">
    <property type="entry name" value="APURINIC-APYRIMIDINIC ENDONUCLEASE"/>
    <property type="match status" value="1"/>
</dbReference>
<dbReference type="PROSITE" id="PS00729">
    <property type="entry name" value="AP_NUCLEASE_F2_1"/>
    <property type="match status" value="1"/>
</dbReference>
<reference evidence="11 12" key="1">
    <citation type="submission" date="2018-06" db="EMBL/GenBank/DDBJ databases">
        <authorList>
            <consortium name="Pathogen Informatics"/>
            <person name="Doyle S."/>
        </authorList>
    </citation>
    <scope>NUCLEOTIDE SEQUENCE [LARGE SCALE GENOMIC DNA]</scope>
    <source>
        <strain evidence="11 12">NCTC9645</strain>
    </source>
</reference>
<dbReference type="GO" id="GO:0008270">
    <property type="term" value="F:zinc ion binding"/>
    <property type="evidence" value="ECO:0007669"/>
    <property type="project" value="InterPro"/>
</dbReference>
<evidence type="ECO:0000256" key="6">
    <source>
        <dbReference type="ARBA" id="ARBA00022763"/>
    </source>
</evidence>
<dbReference type="EMBL" id="UASO01000005">
    <property type="protein sequence ID" value="SQC85872.1"/>
    <property type="molecule type" value="Genomic_DNA"/>
</dbReference>
<keyword evidence="9" id="KW-0234">DNA repair</keyword>
<dbReference type="EC" id="3.1.21.2" evidence="11"/>
<dbReference type="AlphaFoldDB" id="A0A2X3I088"/>
<keyword evidence="8" id="KW-0862">Zinc</keyword>
<dbReference type="PANTHER" id="PTHR21445">
    <property type="entry name" value="ENDONUCLEASE IV ENDODEOXYRIBONUCLEASE IV"/>
    <property type="match status" value="1"/>
</dbReference>
<proteinExistence type="inferred from homology"/>
<dbReference type="GO" id="GO:0008833">
    <property type="term" value="F:deoxyribonuclease IV (phage-T4-induced) activity"/>
    <property type="evidence" value="ECO:0007669"/>
    <property type="project" value="UniProtKB-EC"/>
</dbReference>
<keyword evidence="4" id="KW-0479">Metal-binding</keyword>
<dbReference type="PROSITE" id="PS51432">
    <property type="entry name" value="AP_NUCLEASE_F2_4"/>
    <property type="match status" value="1"/>
</dbReference>
<evidence type="ECO:0000313" key="11">
    <source>
        <dbReference type="EMBL" id="SQC85872.1"/>
    </source>
</evidence>
<name>A0A2X3I088_KLEPN</name>
<protein>
    <submittedName>
        <fullName evidence="11">Endonuclease IV</fullName>
        <ecNumber evidence="11">3.1.21.2</ecNumber>
    </submittedName>
</protein>
<evidence type="ECO:0000256" key="7">
    <source>
        <dbReference type="ARBA" id="ARBA00022801"/>
    </source>
</evidence>
<comment type="cofactor">
    <cofactor evidence="1">
        <name>Zn(2+)</name>
        <dbReference type="ChEBI" id="CHEBI:29105"/>
    </cofactor>
</comment>
<dbReference type="SMART" id="SM00518">
    <property type="entry name" value="AP2Ec"/>
    <property type="match status" value="1"/>
</dbReference>
<feature type="domain" description="Xylose isomerase-like TIM barrel" evidence="10">
    <location>
        <begin position="157"/>
        <end position="222"/>
    </location>
</feature>
<feature type="domain" description="Xylose isomerase-like TIM barrel" evidence="10">
    <location>
        <begin position="10"/>
        <end position="90"/>
    </location>
</feature>
<evidence type="ECO:0000256" key="8">
    <source>
        <dbReference type="ARBA" id="ARBA00022833"/>
    </source>
</evidence>
<comment type="similarity">
    <text evidence="2">Belongs to the AP endonuclease 2 family.</text>
</comment>
<dbReference type="InterPro" id="IPR036237">
    <property type="entry name" value="Xyl_isomerase-like_sf"/>
</dbReference>
<evidence type="ECO:0000256" key="1">
    <source>
        <dbReference type="ARBA" id="ARBA00001947"/>
    </source>
</evidence>